<accession>A0ABQ8SXG2</accession>
<organism evidence="2 3">
    <name type="scientific">Periplaneta americana</name>
    <name type="common">American cockroach</name>
    <name type="synonym">Blatta americana</name>
    <dbReference type="NCBI Taxonomy" id="6978"/>
    <lineage>
        <taxon>Eukaryota</taxon>
        <taxon>Metazoa</taxon>
        <taxon>Ecdysozoa</taxon>
        <taxon>Arthropoda</taxon>
        <taxon>Hexapoda</taxon>
        <taxon>Insecta</taxon>
        <taxon>Pterygota</taxon>
        <taxon>Neoptera</taxon>
        <taxon>Polyneoptera</taxon>
        <taxon>Dictyoptera</taxon>
        <taxon>Blattodea</taxon>
        <taxon>Blattoidea</taxon>
        <taxon>Blattidae</taxon>
        <taxon>Blattinae</taxon>
        <taxon>Periplaneta</taxon>
    </lineage>
</organism>
<evidence type="ECO:0000256" key="1">
    <source>
        <dbReference type="SAM" id="MobiDB-lite"/>
    </source>
</evidence>
<dbReference type="EMBL" id="JAJSOF020000019">
    <property type="protein sequence ID" value="KAJ4438881.1"/>
    <property type="molecule type" value="Genomic_DNA"/>
</dbReference>
<reference evidence="2 3" key="1">
    <citation type="journal article" date="2022" name="Allergy">
        <title>Genome assembly and annotation of Periplaneta americana reveal a comprehensive cockroach allergen profile.</title>
        <authorList>
            <person name="Wang L."/>
            <person name="Xiong Q."/>
            <person name="Saelim N."/>
            <person name="Wang L."/>
            <person name="Nong W."/>
            <person name="Wan A.T."/>
            <person name="Shi M."/>
            <person name="Liu X."/>
            <person name="Cao Q."/>
            <person name="Hui J.H.L."/>
            <person name="Sookrung N."/>
            <person name="Leung T.F."/>
            <person name="Tungtrongchitr A."/>
            <person name="Tsui S.K.W."/>
        </authorList>
    </citation>
    <scope>NUCLEOTIDE SEQUENCE [LARGE SCALE GENOMIC DNA]</scope>
    <source>
        <strain evidence="2">PWHHKU_190912</strain>
    </source>
</reference>
<keyword evidence="3" id="KW-1185">Reference proteome</keyword>
<gene>
    <name evidence="2" type="ORF">ANN_14834</name>
</gene>
<protein>
    <submittedName>
        <fullName evidence="2">Uncharacterized protein</fullName>
    </submittedName>
</protein>
<feature type="region of interest" description="Disordered" evidence="1">
    <location>
        <begin position="61"/>
        <end position="80"/>
    </location>
</feature>
<dbReference type="Proteomes" id="UP001148838">
    <property type="component" value="Unassembled WGS sequence"/>
</dbReference>
<evidence type="ECO:0000313" key="3">
    <source>
        <dbReference type="Proteomes" id="UP001148838"/>
    </source>
</evidence>
<proteinExistence type="predicted"/>
<name>A0ABQ8SXG2_PERAM</name>
<comment type="caution">
    <text evidence="2">The sequence shown here is derived from an EMBL/GenBank/DDBJ whole genome shotgun (WGS) entry which is preliminary data.</text>
</comment>
<feature type="non-terminal residue" evidence="2">
    <location>
        <position position="104"/>
    </location>
</feature>
<evidence type="ECO:0000313" key="2">
    <source>
        <dbReference type="EMBL" id="KAJ4438881.1"/>
    </source>
</evidence>
<sequence length="104" mass="11976">MERVKWTDRIRNEAALERVDGERMMLKVIRKRKRNWLGGNASEMIPWSSSECYPAFSFDGLRRNPEKPQPGSLTEPGFEPGPARFTVSMLTVTPQGRAWLRPTI</sequence>